<evidence type="ECO:0000259" key="1">
    <source>
        <dbReference type="Pfam" id="PF06568"/>
    </source>
</evidence>
<dbReference type="Pfam" id="PF06568">
    <property type="entry name" value="YjiS-like"/>
    <property type="match status" value="1"/>
</dbReference>
<protein>
    <submittedName>
        <fullName evidence="2">DUF1127 domain-containing protein</fullName>
    </submittedName>
</protein>
<name>A0A506UAC1_9HYPH</name>
<dbReference type="OrthoDB" id="8244198at2"/>
<gene>
    <name evidence="2" type="ORF">FJU11_07470</name>
</gene>
<dbReference type="AlphaFoldDB" id="A0A506UAC1"/>
<reference evidence="2 3" key="1">
    <citation type="submission" date="2019-06" db="EMBL/GenBank/DDBJ databases">
        <authorList>
            <person name="Li M."/>
        </authorList>
    </citation>
    <scope>NUCLEOTIDE SEQUENCE [LARGE SCALE GENOMIC DNA]</scope>
    <source>
        <strain evidence="2 3">BGMRC6574</strain>
    </source>
</reference>
<comment type="caution">
    <text evidence="2">The sequence shown here is derived from an EMBL/GenBank/DDBJ whole genome shotgun (WGS) entry which is preliminary data.</text>
</comment>
<sequence>MSLKKSFREWRRYRETVTMLSRMSDHELRDIGVQRGEIVSVARHGLG</sequence>
<accession>A0A506UAC1</accession>
<feature type="domain" description="YjiS-like" evidence="1">
    <location>
        <begin position="6"/>
        <end position="38"/>
    </location>
</feature>
<evidence type="ECO:0000313" key="3">
    <source>
        <dbReference type="Proteomes" id="UP000320314"/>
    </source>
</evidence>
<dbReference type="InterPro" id="IPR009506">
    <property type="entry name" value="YjiS-like"/>
</dbReference>
<organism evidence="2 3">
    <name type="scientific">Pararhizobium mangrovi</name>
    <dbReference type="NCBI Taxonomy" id="2590452"/>
    <lineage>
        <taxon>Bacteria</taxon>
        <taxon>Pseudomonadati</taxon>
        <taxon>Pseudomonadota</taxon>
        <taxon>Alphaproteobacteria</taxon>
        <taxon>Hyphomicrobiales</taxon>
        <taxon>Rhizobiaceae</taxon>
        <taxon>Rhizobium/Agrobacterium group</taxon>
        <taxon>Pararhizobium</taxon>
    </lineage>
</organism>
<dbReference type="Proteomes" id="UP000320314">
    <property type="component" value="Unassembled WGS sequence"/>
</dbReference>
<evidence type="ECO:0000313" key="2">
    <source>
        <dbReference type="EMBL" id="TPW29539.1"/>
    </source>
</evidence>
<keyword evidence="3" id="KW-1185">Reference proteome</keyword>
<dbReference type="RefSeq" id="WP_141166417.1">
    <property type="nucleotide sequence ID" value="NZ_VHLH01000011.1"/>
</dbReference>
<proteinExistence type="predicted"/>
<dbReference type="EMBL" id="VHLH01000011">
    <property type="protein sequence ID" value="TPW29539.1"/>
    <property type="molecule type" value="Genomic_DNA"/>
</dbReference>